<feature type="compositionally biased region" description="Polar residues" evidence="1">
    <location>
        <begin position="686"/>
        <end position="696"/>
    </location>
</feature>
<organism evidence="2 3">
    <name type="scientific">Immersiella caudata</name>
    <dbReference type="NCBI Taxonomy" id="314043"/>
    <lineage>
        <taxon>Eukaryota</taxon>
        <taxon>Fungi</taxon>
        <taxon>Dikarya</taxon>
        <taxon>Ascomycota</taxon>
        <taxon>Pezizomycotina</taxon>
        <taxon>Sordariomycetes</taxon>
        <taxon>Sordariomycetidae</taxon>
        <taxon>Sordariales</taxon>
        <taxon>Lasiosphaeriaceae</taxon>
        <taxon>Immersiella</taxon>
    </lineage>
</organism>
<evidence type="ECO:0000313" key="2">
    <source>
        <dbReference type="EMBL" id="KAK0633112.1"/>
    </source>
</evidence>
<feature type="compositionally biased region" description="Polar residues" evidence="1">
    <location>
        <begin position="798"/>
        <end position="812"/>
    </location>
</feature>
<evidence type="ECO:0008006" key="4">
    <source>
        <dbReference type="Google" id="ProtNLM"/>
    </source>
</evidence>
<feature type="compositionally biased region" description="Basic and acidic residues" evidence="1">
    <location>
        <begin position="261"/>
        <end position="270"/>
    </location>
</feature>
<feature type="region of interest" description="Disordered" evidence="1">
    <location>
        <begin position="1254"/>
        <end position="1274"/>
    </location>
</feature>
<dbReference type="CDD" id="cd00590">
    <property type="entry name" value="RRM_SF"/>
    <property type="match status" value="1"/>
</dbReference>
<feature type="region of interest" description="Disordered" evidence="1">
    <location>
        <begin position="1145"/>
        <end position="1217"/>
    </location>
</feature>
<name>A0AA40CC88_9PEZI</name>
<protein>
    <recommendedName>
        <fullName evidence="4">RRM domain-containing protein</fullName>
    </recommendedName>
</protein>
<feature type="region of interest" description="Disordered" evidence="1">
    <location>
        <begin position="250"/>
        <end position="308"/>
    </location>
</feature>
<feature type="compositionally biased region" description="Polar residues" evidence="1">
    <location>
        <begin position="426"/>
        <end position="446"/>
    </location>
</feature>
<dbReference type="GO" id="GO:0003676">
    <property type="term" value="F:nucleic acid binding"/>
    <property type="evidence" value="ECO:0007669"/>
    <property type="project" value="InterPro"/>
</dbReference>
<feature type="compositionally biased region" description="Polar residues" evidence="1">
    <location>
        <begin position="455"/>
        <end position="474"/>
    </location>
</feature>
<evidence type="ECO:0000313" key="3">
    <source>
        <dbReference type="Proteomes" id="UP001175000"/>
    </source>
</evidence>
<feature type="compositionally biased region" description="Basic and acidic residues" evidence="1">
    <location>
        <begin position="1462"/>
        <end position="1474"/>
    </location>
</feature>
<feature type="region of interest" description="Disordered" evidence="1">
    <location>
        <begin position="1067"/>
        <end position="1115"/>
    </location>
</feature>
<feature type="compositionally biased region" description="Acidic residues" evidence="1">
    <location>
        <begin position="250"/>
        <end position="260"/>
    </location>
</feature>
<accession>A0AA40CC88</accession>
<feature type="region of interest" description="Disordered" evidence="1">
    <location>
        <begin position="1613"/>
        <end position="1744"/>
    </location>
</feature>
<sequence length="1744" mass="188510">MAFGDNTSSWLNAIDLSQPNLTMRLYDVWSGRVATTSIRTSMGTSPTGQLIEMPNTALYTSMPLGAKCVFSIAGQEDRKPRSMRHILPTRTIAVWSNHRVQAHANKFRAACPEEADAVARPTEWEHLFDYFDASDLWYFGAWNLWAVVRRLCDENEAKKAGDSWDPRMPAIVDDWVYRWLTHSAHRGSLASWDKQSDILTVLKKSDWEELGGCRPGVLDLVRAGLVKWFVFYHGGKVQENLTPEVIVQENAEDDKAENDEKDGKAGKPADGKQAQFATGQLAEGDKISDDTRSNFDSSENRAHSSKAGSAFLAVPAPGNQRSISAPSSVVGDIQAPQDDIGNPVIGDPPLGASVGEGTAIRNVIVATNKFTHEVTIRYPKPKKVVPAKAIRQYQQKSSTLEPVPMNTKAEPVMQKPKKAGKKAKEPTTQVANGQNQATKNPQNSQVAHLPDPSSDFMSAETQPVPSYHNSGPSTSRPPPMTCQAQRPKAGSTDMNEGHPNNLRSKRVNGLSTSPPQRENGDVRYMYNKSGPVRRHFEPSRQYPKSAPPPDCLNSDKDGVVGEGLYVDCGCIRCKERSRSVFVPRFGGNESPQEKLENLSEIFGAFGTIERITNTQGLLMRFWIVFESEESAVAAVDALSRTLCKFGNRPLVVSHPFFSKYFVPMPSKGHGSGCMATGANARRHSTESSQARQSGSAENRKSPAYLQGQKHIPLPRPMEDHRNKETQCIPRHHNQSTVAGQAPQSNTANASHLMANPSIKANLNPIPCPPISTQAHKVQPSLGSPLNIVSRMPPDPFVSQPNPSTAPSYNQAFQHGPAQALGPHPGSARRNPGNMARHRVRDFSGSTDGSNRPHHSPYTPCPEVPVSIQQTPQYQGCPVPVFQPFYQVPFQAPPIQGQPMSHPGSHMHQTVHPGVPPMVVPGPQLFNPYMNPVGYGPGNAENCPPLAQDLQQMHSVHPQAPPIWYNQAQLPYAPWGMPMPPFQGHPHHSMPGPCFPPVANGSLVCPPPPQFRGALPSISHVPEVLSNSTKASTPQAVNQLESEMTRVRLPSTPPEATSEVVDQCIKLDSQPVPNGLGGFKTSEEDAVPADPQDPKKGEEFTSNDAPSPLSEVQMEQHADQVHPVIDNKTPSAVEEGLVVVGDSEPACQASASDGSAAKEAVGSEEEIGESEAAVRENQDQLRGLAESPSPPSSEASLPREIQPAGHPQFSSQDIRLDPEFQARMGTAIRRKPEHKNRLSSQWMSHNSNGYTQLPSFGKHQCPFGDPPESPNYPAVVDYNDPFPYHGFQSPPVPPPMESSAEIHNFLYGGLFPHPPLFGPQAGENELTARKLNPVYDQHYGENGQLAKSKGGVGTRPPTPSFPTEGGVDLPTHGSNTRAQSDAAGPAGSKLGGVNHDDTGTAVRETGVEKTTGAKTANMAAETTATDTQQKGKKNKPNKGSQLLQGVAKPLEGSANSGDNELAEEMRVQPKPELQHVETPGVSNLQTTLQGTEEKLGTVRVNKKTRGKGGVSHLESLFVPGNEKTKTSAVQTEATTRTEKTSSKQESNVHGSFKGLSKSFDPWPRPPTVFSPHNMKATLPKVITRSHKRENLVPAVLADAPLTGTSETFFSAVSRLSSRENSPHSGDEGTSVAKTEAGPQRQGNPQIAPIEVAPTSVAAPDVNNPSAATLNGDWSPPLPSSGQPKRAENKVSSGARMISEASLAPTNKTATVPVSEPQTNGTKSKPNRKKNKKKQHPPQNEVGDEA</sequence>
<feature type="region of interest" description="Disordered" evidence="1">
    <location>
        <begin position="677"/>
        <end position="717"/>
    </location>
</feature>
<proteinExistence type="predicted"/>
<comment type="caution">
    <text evidence="2">The sequence shown here is derived from an EMBL/GenBank/DDBJ whole genome shotgun (WGS) entry which is preliminary data.</text>
</comment>
<feature type="compositionally biased region" description="Polar residues" evidence="1">
    <location>
        <begin position="1479"/>
        <end position="1489"/>
    </location>
</feature>
<evidence type="ECO:0000256" key="1">
    <source>
        <dbReference type="SAM" id="MobiDB-lite"/>
    </source>
</evidence>
<dbReference type="SUPFAM" id="SSF54928">
    <property type="entry name" value="RNA-binding domain, RBD"/>
    <property type="match status" value="1"/>
</dbReference>
<dbReference type="Proteomes" id="UP001175000">
    <property type="component" value="Unassembled WGS sequence"/>
</dbReference>
<reference evidence="2" key="1">
    <citation type="submission" date="2023-06" db="EMBL/GenBank/DDBJ databases">
        <title>Genome-scale phylogeny and comparative genomics of the fungal order Sordariales.</title>
        <authorList>
            <consortium name="Lawrence Berkeley National Laboratory"/>
            <person name="Hensen N."/>
            <person name="Bonometti L."/>
            <person name="Westerberg I."/>
            <person name="Brannstrom I.O."/>
            <person name="Guillou S."/>
            <person name="Cros-Aarteil S."/>
            <person name="Calhoun S."/>
            <person name="Haridas S."/>
            <person name="Kuo A."/>
            <person name="Mondo S."/>
            <person name="Pangilinan J."/>
            <person name="Riley R."/>
            <person name="Labutti K."/>
            <person name="Andreopoulos B."/>
            <person name="Lipzen A."/>
            <person name="Chen C."/>
            <person name="Yanf M."/>
            <person name="Daum C."/>
            <person name="Ng V."/>
            <person name="Clum A."/>
            <person name="Steindorff A."/>
            <person name="Ohm R."/>
            <person name="Martin F."/>
            <person name="Silar P."/>
            <person name="Natvig D."/>
            <person name="Lalanne C."/>
            <person name="Gautier V."/>
            <person name="Ament-Velasquez S.L."/>
            <person name="Kruys A."/>
            <person name="Hutchinson M.I."/>
            <person name="Powell A.J."/>
            <person name="Barry K."/>
            <person name="Miller A.N."/>
            <person name="Grigoriev I.V."/>
            <person name="Debuchy R."/>
            <person name="Gladieux P."/>
            <person name="Thoren M.H."/>
            <person name="Johannesson H."/>
        </authorList>
    </citation>
    <scope>NUCLEOTIDE SEQUENCE</scope>
    <source>
        <strain evidence="2">CBS 606.72</strain>
    </source>
</reference>
<keyword evidence="3" id="KW-1185">Reference proteome</keyword>
<feature type="region of interest" description="Disordered" evidence="1">
    <location>
        <begin position="782"/>
        <end position="865"/>
    </location>
</feature>
<dbReference type="InterPro" id="IPR012677">
    <property type="entry name" value="Nucleotide-bd_a/b_plait_sf"/>
</dbReference>
<feature type="compositionally biased region" description="Low complexity" evidence="1">
    <location>
        <begin position="1183"/>
        <end position="1197"/>
    </location>
</feature>
<dbReference type="InterPro" id="IPR035979">
    <property type="entry name" value="RBD_domain_sf"/>
</dbReference>
<feature type="compositionally biased region" description="Polar residues" evidence="1">
    <location>
        <begin position="1702"/>
        <end position="1720"/>
    </location>
</feature>
<dbReference type="EMBL" id="JAULSU010000001">
    <property type="protein sequence ID" value="KAK0633112.1"/>
    <property type="molecule type" value="Genomic_DNA"/>
</dbReference>
<gene>
    <name evidence="2" type="ORF">B0T14DRAFT_491351</name>
</gene>
<dbReference type="Gene3D" id="3.30.70.330">
    <property type="match status" value="1"/>
</dbReference>
<feature type="compositionally biased region" description="Basic and acidic residues" evidence="1">
    <location>
        <begin position="1615"/>
        <end position="1625"/>
    </location>
</feature>
<feature type="compositionally biased region" description="Basic residues" evidence="1">
    <location>
        <begin position="1723"/>
        <end position="1734"/>
    </location>
</feature>
<feature type="region of interest" description="Disordered" evidence="1">
    <location>
        <begin position="1339"/>
        <end position="1572"/>
    </location>
</feature>
<feature type="compositionally biased region" description="Basic and acidic residues" evidence="1">
    <location>
        <begin position="283"/>
        <end position="302"/>
    </location>
</feature>
<feature type="region of interest" description="Disordered" evidence="1">
    <location>
        <begin position="395"/>
        <end position="523"/>
    </location>
</feature>